<protein>
    <submittedName>
        <fullName evidence="3">Uncharacterized protein</fullName>
    </submittedName>
</protein>
<keyword evidence="2" id="KW-0472">Membrane</keyword>
<name>A0A816TB32_9BILA</name>
<keyword evidence="1" id="KW-0808">Transferase</keyword>
<dbReference type="GO" id="GO:0051999">
    <property type="term" value="P:mannosyl-inositol phosphorylceramide biosynthetic process"/>
    <property type="evidence" value="ECO:0007669"/>
    <property type="project" value="TreeGrafter"/>
</dbReference>
<dbReference type="SUPFAM" id="SSF53448">
    <property type="entry name" value="Nucleotide-diphospho-sugar transferases"/>
    <property type="match status" value="1"/>
</dbReference>
<proteinExistence type="predicted"/>
<feature type="non-terminal residue" evidence="3">
    <location>
        <position position="1"/>
    </location>
</feature>
<dbReference type="Gene3D" id="3.90.550.20">
    <property type="match status" value="1"/>
</dbReference>
<dbReference type="Pfam" id="PF04488">
    <property type="entry name" value="Gly_transf_sug"/>
    <property type="match status" value="1"/>
</dbReference>
<dbReference type="GO" id="GO:0000030">
    <property type="term" value="F:mannosyltransferase activity"/>
    <property type="evidence" value="ECO:0007669"/>
    <property type="project" value="TreeGrafter"/>
</dbReference>
<dbReference type="Proteomes" id="UP000663887">
    <property type="component" value="Unassembled WGS sequence"/>
</dbReference>
<keyword evidence="2" id="KW-1133">Transmembrane helix</keyword>
<evidence type="ECO:0000313" key="3">
    <source>
        <dbReference type="EMBL" id="CAF2098745.1"/>
    </source>
</evidence>
<dbReference type="InterPro" id="IPR007577">
    <property type="entry name" value="GlycoTrfase_DXD_sugar-bd_CS"/>
</dbReference>
<dbReference type="AlphaFoldDB" id="A0A816TB32"/>
<dbReference type="InterPro" id="IPR029044">
    <property type="entry name" value="Nucleotide-diphossugar_trans"/>
</dbReference>
<organism evidence="3 4">
    <name type="scientific">Rotaria magnacalcarata</name>
    <dbReference type="NCBI Taxonomy" id="392030"/>
    <lineage>
        <taxon>Eukaryota</taxon>
        <taxon>Metazoa</taxon>
        <taxon>Spiralia</taxon>
        <taxon>Gnathifera</taxon>
        <taxon>Rotifera</taxon>
        <taxon>Eurotatoria</taxon>
        <taxon>Bdelloidea</taxon>
        <taxon>Philodinida</taxon>
        <taxon>Philodinidae</taxon>
        <taxon>Rotaria</taxon>
    </lineage>
</organism>
<dbReference type="EMBL" id="CAJNRG010007859">
    <property type="protein sequence ID" value="CAF2098745.1"/>
    <property type="molecule type" value="Genomic_DNA"/>
</dbReference>
<dbReference type="PANTHER" id="PTHR32385">
    <property type="entry name" value="MANNOSYL PHOSPHORYLINOSITOL CERAMIDE SYNTHASE"/>
    <property type="match status" value="1"/>
</dbReference>
<dbReference type="PANTHER" id="PTHR32385:SF15">
    <property type="entry name" value="INOSITOL PHOSPHOCERAMIDE MANNOSYLTRANSFERASE 1"/>
    <property type="match status" value="1"/>
</dbReference>
<reference evidence="3" key="1">
    <citation type="submission" date="2021-02" db="EMBL/GenBank/DDBJ databases">
        <authorList>
            <person name="Nowell W R."/>
        </authorList>
    </citation>
    <scope>NUCLEOTIDE SEQUENCE</scope>
</reference>
<sequence>MCICISIIIIVLILIRTVHYALRRRSPIKYVNEADLSRFGNVSWPQQRIPRVIHQTYRTHDVPEIWNSTVQSVMKMNVGDFEYRRWSHFDMDAFVRQREPDFYRNTFVHYAYDMQRIDSFRYVLMYHIGGVYIDMDSACYRPLREFVTTLEALDPDAPYLALFPAEDAFGVQTDFIAATPGHPIYKQFISRLPLFHHYFLIHHITILLSAGPLFASFQERFFHQTDQQVVRILKNKIYITEFWKTNGGTWFGRDTLLILYIYYNSNRLLGYLKILAIWLAIFFIGIIIYRRWRSHCPKSLTKGVGVLIKGRRIHPQPQKIATICKKILPRIHHHVHKLTVPSCAIECIVNIDYLQLQSLSFVNFEQQKLLGHLTDEITVFGLLTNQITHLKVDILLDKNQLNIFLLILSLDKHLTDLTFHRRFSSEQLGNPTFDQSPSHTSSTLTKLIINVTILDDCLYLLNGSLESLTALVIDTNKITYPSSNIDNMIIMISIIV</sequence>
<evidence type="ECO:0000256" key="2">
    <source>
        <dbReference type="SAM" id="Phobius"/>
    </source>
</evidence>
<dbReference type="InterPro" id="IPR051706">
    <property type="entry name" value="Glycosyltransferase_domain"/>
</dbReference>
<feature type="transmembrane region" description="Helical" evidence="2">
    <location>
        <begin position="268"/>
        <end position="289"/>
    </location>
</feature>
<evidence type="ECO:0000256" key="1">
    <source>
        <dbReference type="ARBA" id="ARBA00022679"/>
    </source>
</evidence>
<accession>A0A816TB32</accession>
<comment type="caution">
    <text evidence="3">The sequence shown here is derived from an EMBL/GenBank/DDBJ whole genome shotgun (WGS) entry which is preliminary data.</text>
</comment>
<gene>
    <name evidence="3" type="ORF">XDN619_LOCUS18217</name>
</gene>
<keyword evidence="2" id="KW-0812">Transmembrane</keyword>
<evidence type="ECO:0000313" key="4">
    <source>
        <dbReference type="Proteomes" id="UP000663887"/>
    </source>
</evidence>
<dbReference type="GO" id="GO:0016020">
    <property type="term" value="C:membrane"/>
    <property type="evidence" value="ECO:0007669"/>
    <property type="project" value="GOC"/>
</dbReference>